<sequence>MDNLIEKIKEYIMEECRKYKEASEDHYDFWNEHIRYVYKEAVDLAKKYGADETVVAI</sequence>
<organism evidence="1">
    <name type="scientific">uncultured bacterium Contig1763</name>
    <dbReference type="NCBI Taxonomy" id="1393507"/>
    <lineage>
        <taxon>Bacteria</taxon>
        <taxon>environmental samples</taxon>
    </lineage>
</organism>
<proteinExistence type="predicted"/>
<accession>W0FQJ3</accession>
<evidence type="ECO:0000313" key="1">
    <source>
        <dbReference type="EMBL" id="AHF27171.1"/>
    </source>
</evidence>
<dbReference type="AlphaFoldDB" id="W0FQJ3"/>
<dbReference type="Gene3D" id="1.10.472.50">
    <property type="entry name" value="HD-domain/PDEase-like"/>
    <property type="match status" value="1"/>
</dbReference>
<reference evidence="1" key="1">
    <citation type="journal article" date="2013" name="PLoS ONE">
        <title>Metagenomic insights into the carbohydrate-active enzymes carried by the microorganisms adhering to solid digesta in the rumen of cows.</title>
        <authorList>
            <person name="Wang L."/>
            <person name="Hatem A."/>
            <person name="Catalyurek U.V."/>
            <person name="Morrison M."/>
            <person name="Yu Z."/>
        </authorList>
    </citation>
    <scope>NUCLEOTIDE SEQUENCE</scope>
</reference>
<dbReference type="EMBL" id="KC247075">
    <property type="protein sequence ID" value="AHF27171.1"/>
    <property type="molecule type" value="Genomic_DNA"/>
</dbReference>
<name>W0FQJ3_9BACT</name>
<protein>
    <submittedName>
        <fullName evidence="1">Uncharacterized protein</fullName>
    </submittedName>
</protein>